<organism evidence="1 2">
    <name type="scientific">Hydromonas duriensis</name>
    <dbReference type="NCBI Taxonomy" id="1527608"/>
    <lineage>
        <taxon>Bacteria</taxon>
        <taxon>Pseudomonadati</taxon>
        <taxon>Pseudomonadota</taxon>
        <taxon>Betaproteobacteria</taxon>
        <taxon>Burkholderiales</taxon>
        <taxon>Burkholderiaceae</taxon>
        <taxon>Hydromonas</taxon>
    </lineage>
</organism>
<dbReference type="EMBL" id="SNZE01000015">
    <property type="protein sequence ID" value="TDR30923.1"/>
    <property type="molecule type" value="Genomic_DNA"/>
</dbReference>
<dbReference type="Proteomes" id="UP000294480">
    <property type="component" value="Unassembled WGS sequence"/>
</dbReference>
<proteinExistence type="predicted"/>
<reference evidence="1 2" key="1">
    <citation type="submission" date="2019-03" db="EMBL/GenBank/DDBJ databases">
        <title>Genomic Encyclopedia of Type Strains, Phase IV (KMG-IV): sequencing the most valuable type-strain genomes for metagenomic binning, comparative biology and taxonomic classification.</title>
        <authorList>
            <person name="Goeker M."/>
        </authorList>
    </citation>
    <scope>NUCLEOTIDE SEQUENCE [LARGE SCALE GENOMIC DNA]</scope>
    <source>
        <strain evidence="1 2">DSM 102852</strain>
    </source>
</reference>
<protein>
    <submittedName>
        <fullName evidence="1">Uncharacterized protein</fullName>
    </submittedName>
</protein>
<dbReference type="OrthoDB" id="9833881at2"/>
<evidence type="ECO:0000313" key="1">
    <source>
        <dbReference type="EMBL" id="TDR30923.1"/>
    </source>
</evidence>
<keyword evidence="2" id="KW-1185">Reference proteome</keyword>
<sequence>MPYTAEDLHTQCEHAAQIVLRTPFDNSQPAQILAVGLFVRAVETVGAALVIYPTHFHSAIMTLARTLLEATAQLGFLSKNPKLHYDALHLMDLEEKYLRLDASSQPHDDLSELRQAIEQYKHKGIKRPSLKKMLTVWGYADVYESYRFLSQHSHTSLTSIADLSIQHAHIKLGSRMSEDTENAIFGLMVELLKEGEKAFLYILTPNAPAP</sequence>
<dbReference type="RefSeq" id="WP_133620696.1">
    <property type="nucleotide sequence ID" value="NZ_SNZE01000015.1"/>
</dbReference>
<dbReference type="AlphaFoldDB" id="A0A4V3DJN6"/>
<dbReference type="Pfam" id="PF18928">
    <property type="entry name" value="DUF5677"/>
    <property type="match status" value="1"/>
</dbReference>
<evidence type="ECO:0000313" key="2">
    <source>
        <dbReference type="Proteomes" id="UP000294480"/>
    </source>
</evidence>
<comment type="caution">
    <text evidence="1">The sequence shown here is derived from an EMBL/GenBank/DDBJ whole genome shotgun (WGS) entry which is preliminary data.</text>
</comment>
<accession>A0A4V3DJN6</accession>
<gene>
    <name evidence="1" type="ORF">DFR44_11539</name>
</gene>
<name>A0A4V3DJN6_9BURK</name>
<dbReference type="InterPro" id="IPR043733">
    <property type="entry name" value="DUF5677"/>
</dbReference>